<reference evidence="4" key="1">
    <citation type="submission" date="2016-08" db="EMBL/GenBank/DDBJ databases">
        <authorList>
            <person name="Seilhamer J.J."/>
        </authorList>
    </citation>
    <scope>NUCLEOTIDE SEQUENCE [LARGE SCALE GENOMIC DNA]</scope>
</reference>
<feature type="compositionally biased region" description="Basic and acidic residues" evidence="1">
    <location>
        <begin position="89"/>
        <end position="98"/>
    </location>
</feature>
<dbReference type="GO" id="GO:0004519">
    <property type="term" value="F:endonuclease activity"/>
    <property type="evidence" value="ECO:0007669"/>
    <property type="project" value="UniProtKB-KW"/>
</dbReference>
<dbReference type="CDD" id="cd00085">
    <property type="entry name" value="HNHc"/>
    <property type="match status" value="1"/>
</dbReference>
<keyword evidence="3" id="KW-0378">Hydrolase</keyword>
<evidence type="ECO:0000259" key="2">
    <source>
        <dbReference type="SMART" id="SM00507"/>
    </source>
</evidence>
<evidence type="ECO:0000313" key="3">
    <source>
        <dbReference type="EMBL" id="AOZ61245.1"/>
    </source>
</evidence>
<protein>
    <submittedName>
        <fullName evidence="3">HNH endonuclease</fullName>
    </submittedName>
</protein>
<keyword evidence="3" id="KW-0255">Endonuclease</keyword>
<feature type="domain" description="HNH nuclease" evidence="2">
    <location>
        <begin position="18"/>
        <end position="69"/>
    </location>
</feature>
<keyword evidence="4" id="KW-1185">Reference proteome</keyword>
<dbReference type="EMBL" id="KX657793">
    <property type="protein sequence ID" value="AOZ61245.1"/>
    <property type="molecule type" value="Genomic_DNA"/>
</dbReference>
<evidence type="ECO:0000256" key="1">
    <source>
        <dbReference type="SAM" id="MobiDB-lite"/>
    </source>
</evidence>
<dbReference type="InterPro" id="IPR002711">
    <property type="entry name" value="HNH"/>
</dbReference>
<name>A0A1I9S3V1_9CAUD</name>
<dbReference type="GO" id="GO:0003676">
    <property type="term" value="F:nucleic acid binding"/>
    <property type="evidence" value="ECO:0007669"/>
    <property type="project" value="InterPro"/>
</dbReference>
<dbReference type="Pfam" id="PF01844">
    <property type="entry name" value="HNH"/>
    <property type="match status" value="1"/>
</dbReference>
<dbReference type="SMART" id="SM00507">
    <property type="entry name" value="HNHc"/>
    <property type="match status" value="1"/>
</dbReference>
<evidence type="ECO:0000313" key="4">
    <source>
        <dbReference type="Proteomes" id="UP000226155"/>
    </source>
</evidence>
<dbReference type="InterPro" id="IPR003615">
    <property type="entry name" value="HNH_nuc"/>
</dbReference>
<sequence length="98" mass="11346">MSWAGSRRRQELPEDWEAIRLSVLQDAHWVCEIQLEDRCVGTASEVDHIERGNDHSRSNLRAACHRCHAKKSSDEGNAARRRNQARGKRPPERHPGRR</sequence>
<gene>
    <name evidence="3" type="ORF">SEA_DARTHPHADER_4</name>
</gene>
<dbReference type="Proteomes" id="UP000226155">
    <property type="component" value="Segment"/>
</dbReference>
<accession>A0A1I9S3V1</accession>
<proteinExistence type="predicted"/>
<dbReference type="GO" id="GO:0008270">
    <property type="term" value="F:zinc ion binding"/>
    <property type="evidence" value="ECO:0007669"/>
    <property type="project" value="InterPro"/>
</dbReference>
<feature type="region of interest" description="Disordered" evidence="1">
    <location>
        <begin position="65"/>
        <end position="98"/>
    </location>
</feature>
<organism evidence="3 4">
    <name type="scientific">Mycobacterium phage DarthPhader</name>
    <dbReference type="NCBI Taxonomy" id="1912975"/>
    <lineage>
        <taxon>Viruses</taxon>
        <taxon>Duplodnaviria</taxon>
        <taxon>Heunggongvirae</taxon>
        <taxon>Uroviricota</taxon>
        <taxon>Caudoviricetes</taxon>
        <taxon>Refugevirus</taxon>
        <taxon>Refugevirus darthphader</taxon>
    </lineage>
</organism>
<feature type="compositionally biased region" description="Basic residues" evidence="1">
    <location>
        <begin position="79"/>
        <end position="88"/>
    </location>
</feature>
<dbReference type="Gene3D" id="1.10.30.50">
    <property type="match status" value="1"/>
</dbReference>
<keyword evidence="3" id="KW-0540">Nuclease</keyword>